<gene>
    <name evidence="2" type="ORF">LMG27174_07118</name>
</gene>
<name>A0A6J5CU03_9BURK</name>
<evidence type="ECO:0000313" key="2">
    <source>
        <dbReference type="EMBL" id="CAB3744189.1"/>
    </source>
</evidence>
<dbReference type="EMBL" id="CADIJZ010000066">
    <property type="protein sequence ID" value="CAB3744189.1"/>
    <property type="molecule type" value="Genomic_DNA"/>
</dbReference>
<proteinExistence type="predicted"/>
<protein>
    <submittedName>
        <fullName evidence="2">Uncharacterized protein</fullName>
    </submittedName>
</protein>
<feature type="compositionally biased region" description="Basic and acidic residues" evidence="1">
    <location>
        <begin position="94"/>
        <end position="105"/>
    </location>
</feature>
<dbReference type="RefSeq" id="WP_175130783.1">
    <property type="nucleotide sequence ID" value="NZ_CADIJZ010000066.1"/>
</dbReference>
<sequence length="156" mass="17391">MNWLWTWGGISFGYREGDNLWTYDGRHVGRFAGSDVYAPDGAYLGELAGTHRLITCQAKLGSRQAGFTPSWRRVVYASYADYSGYALDEGHEDFPAPGHCDDTRHEGRRRAQTRGRRPADADVSGNSTWEWITGRLIRPATLAIPGSWTAALARPE</sequence>
<feature type="region of interest" description="Disordered" evidence="1">
    <location>
        <begin position="94"/>
        <end position="124"/>
    </location>
</feature>
<accession>A0A6J5CU03</accession>
<dbReference type="Proteomes" id="UP000494205">
    <property type="component" value="Unassembled WGS sequence"/>
</dbReference>
<reference evidence="2 3" key="1">
    <citation type="submission" date="2020-04" db="EMBL/GenBank/DDBJ databases">
        <authorList>
            <person name="De Canck E."/>
        </authorList>
    </citation>
    <scope>NUCLEOTIDE SEQUENCE [LARGE SCALE GENOMIC DNA]</scope>
    <source>
        <strain evidence="2 3">LMG 27174</strain>
    </source>
</reference>
<feature type="compositionally biased region" description="Basic residues" evidence="1">
    <location>
        <begin position="106"/>
        <end position="116"/>
    </location>
</feature>
<organism evidence="2 3">
    <name type="scientific">Paraburkholderia rhynchosiae</name>
    <dbReference type="NCBI Taxonomy" id="487049"/>
    <lineage>
        <taxon>Bacteria</taxon>
        <taxon>Pseudomonadati</taxon>
        <taxon>Pseudomonadota</taxon>
        <taxon>Betaproteobacteria</taxon>
        <taxon>Burkholderiales</taxon>
        <taxon>Burkholderiaceae</taxon>
        <taxon>Paraburkholderia</taxon>
    </lineage>
</organism>
<dbReference type="AlphaFoldDB" id="A0A6J5CU03"/>
<evidence type="ECO:0000256" key="1">
    <source>
        <dbReference type="SAM" id="MobiDB-lite"/>
    </source>
</evidence>
<evidence type="ECO:0000313" key="3">
    <source>
        <dbReference type="Proteomes" id="UP000494205"/>
    </source>
</evidence>